<evidence type="ECO:0000256" key="2">
    <source>
        <dbReference type="RuleBase" id="RU004429"/>
    </source>
</evidence>
<feature type="transmembrane region" description="Helical" evidence="2">
    <location>
        <begin position="113"/>
        <end position="134"/>
    </location>
</feature>
<organism evidence="3 4">
    <name type="scientific">Eiseniibacteriota bacterium</name>
    <dbReference type="NCBI Taxonomy" id="2212470"/>
    <lineage>
        <taxon>Bacteria</taxon>
        <taxon>Candidatus Eiseniibacteriota</taxon>
    </lineage>
</organism>
<keyword evidence="2" id="KW-0874">Quinone</keyword>
<evidence type="ECO:0000256" key="1">
    <source>
        <dbReference type="ARBA" id="ARBA00005698"/>
    </source>
</evidence>
<dbReference type="InterPro" id="IPR001457">
    <property type="entry name" value="NADH_UbQ/plastoQ_OxRdtase_su6"/>
</dbReference>
<evidence type="ECO:0000313" key="3">
    <source>
        <dbReference type="EMBL" id="TMQ72585.1"/>
    </source>
</evidence>
<feature type="transmembrane region" description="Helical" evidence="2">
    <location>
        <begin position="165"/>
        <end position="187"/>
    </location>
</feature>
<gene>
    <name evidence="3" type="ORF">E6K80_02435</name>
</gene>
<dbReference type="EMBL" id="VBPA01000052">
    <property type="protein sequence ID" value="TMQ72585.1"/>
    <property type="molecule type" value="Genomic_DNA"/>
</dbReference>
<feature type="transmembrane region" description="Helical" evidence="2">
    <location>
        <begin position="27"/>
        <end position="47"/>
    </location>
</feature>
<keyword evidence="2" id="KW-1003">Cell membrane</keyword>
<keyword evidence="2" id="KW-0520">NAD</keyword>
<dbReference type="GO" id="GO:0008137">
    <property type="term" value="F:NADH dehydrogenase (ubiquinone) activity"/>
    <property type="evidence" value="ECO:0007669"/>
    <property type="project" value="UniProtKB-UniRule"/>
</dbReference>
<feature type="transmembrane region" description="Helical" evidence="2">
    <location>
        <begin position="78"/>
        <end position="101"/>
    </location>
</feature>
<comment type="function">
    <text evidence="2">NDH-1 shuttles electrons from NADH, via FMN and iron-sulfur (Fe-S) centers, to quinones in the respiratory chain. Couples the redox reaction to proton translocation (for every two electrons transferred, four hydrogen ions are translocated across the cytoplasmic membrane), and thus conserves the redox energy in a proton gradient.</text>
</comment>
<dbReference type="Gene3D" id="1.20.120.1200">
    <property type="entry name" value="NADH-ubiquinone/plastoquinone oxidoreductase chain 6, subunit NuoJ"/>
    <property type="match status" value="1"/>
</dbReference>
<sequence>MEGAAAGLDPEHPGHRAGDLLARAGRVTLLFLGFGALLVGCSLMVILHRNPVTSALFLVLAFCALSGIYLLLQAEFLAMVQVIVYAGAIMVLFLFVIMYLNLKRDMDDGMPHVLRRGLGWIVGGLLLAEGAVYFGRRWAVGAAPPEPTPAGGNTAAVGQVLYSRYLFPFEITSILLIVAILGAVLIGRGRTAPVTPREGSRS</sequence>
<feature type="transmembrane region" description="Helical" evidence="2">
    <location>
        <begin position="54"/>
        <end position="72"/>
    </location>
</feature>
<dbReference type="Pfam" id="PF00499">
    <property type="entry name" value="Oxidored_q3"/>
    <property type="match status" value="1"/>
</dbReference>
<name>A0A538U9K5_UNCEI</name>
<protein>
    <recommendedName>
        <fullName evidence="2">NADH-quinone oxidoreductase subunit J</fullName>
        <ecNumber evidence="2">7.1.1.-</ecNumber>
    </recommendedName>
</protein>
<dbReference type="EC" id="7.1.1.-" evidence="2"/>
<dbReference type="GO" id="GO:0048038">
    <property type="term" value="F:quinone binding"/>
    <property type="evidence" value="ECO:0007669"/>
    <property type="project" value="UniProtKB-UniRule"/>
</dbReference>
<dbReference type="GO" id="GO:0005886">
    <property type="term" value="C:plasma membrane"/>
    <property type="evidence" value="ECO:0007669"/>
    <property type="project" value="UniProtKB-SubCell"/>
</dbReference>
<dbReference type="AlphaFoldDB" id="A0A538U9K5"/>
<dbReference type="PANTHER" id="PTHR33269">
    <property type="entry name" value="NADH-UBIQUINONE OXIDOREDUCTASE CHAIN 6"/>
    <property type="match status" value="1"/>
</dbReference>
<accession>A0A538U9K5</accession>
<keyword evidence="2" id="KW-0472">Membrane</keyword>
<comment type="catalytic activity">
    <reaction evidence="2">
        <text>a quinone + NADH + 5 H(+)(in) = a quinol + NAD(+) + 4 H(+)(out)</text>
        <dbReference type="Rhea" id="RHEA:57888"/>
        <dbReference type="ChEBI" id="CHEBI:15378"/>
        <dbReference type="ChEBI" id="CHEBI:24646"/>
        <dbReference type="ChEBI" id="CHEBI:57540"/>
        <dbReference type="ChEBI" id="CHEBI:57945"/>
        <dbReference type="ChEBI" id="CHEBI:132124"/>
    </reaction>
</comment>
<keyword evidence="2" id="KW-0812">Transmembrane</keyword>
<dbReference type="Proteomes" id="UP000319836">
    <property type="component" value="Unassembled WGS sequence"/>
</dbReference>
<keyword evidence="2" id="KW-1133">Transmembrane helix</keyword>
<evidence type="ECO:0000313" key="4">
    <source>
        <dbReference type="Proteomes" id="UP000319836"/>
    </source>
</evidence>
<reference evidence="3 4" key="1">
    <citation type="journal article" date="2019" name="Nat. Microbiol.">
        <title>Mediterranean grassland soil C-N compound turnover is dependent on rainfall and depth, and is mediated by genomically divergent microorganisms.</title>
        <authorList>
            <person name="Diamond S."/>
            <person name="Andeer P.F."/>
            <person name="Li Z."/>
            <person name="Crits-Christoph A."/>
            <person name="Burstein D."/>
            <person name="Anantharaman K."/>
            <person name="Lane K.R."/>
            <person name="Thomas B.C."/>
            <person name="Pan C."/>
            <person name="Northen T.R."/>
            <person name="Banfield J.F."/>
        </authorList>
    </citation>
    <scope>NUCLEOTIDE SEQUENCE [LARGE SCALE GENOMIC DNA]</scope>
    <source>
        <strain evidence="3">WS_10</strain>
    </source>
</reference>
<dbReference type="PANTHER" id="PTHR33269:SF17">
    <property type="entry name" value="NADH-UBIQUINONE OXIDOREDUCTASE CHAIN 6"/>
    <property type="match status" value="1"/>
</dbReference>
<proteinExistence type="inferred from homology"/>
<comment type="similarity">
    <text evidence="1 2">Belongs to the complex I subunit 6 family.</text>
</comment>
<comment type="caution">
    <text evidence="3">The sequence shown here is derived from an EMBL/GenBank/DDBJ whole genome shotgun (WGS) entry which is preliminary data.</text>
</comment>
<dbReference type="InterPro" id="IPR042106">
    <property type="entry name" value="Nuo/plastoQ_OxRdtase_6_NuoJ"/>
</dbReference>
<comment type="subcellular location">
    <subcellularLocation>
        <location evidence="2">Cell membrane</location>
        <topology evidence="2">Multi-pass membrane protein</topology>
    </subcellularLocation>
</comment>